<gene>
    <name evidence="4" type="ORF">RQM65_04245</name>
</gene>
<proteinExistence type="predicted"/>
<sequence length="486" mass="54272">MHILNFKSTFFILFLAACSCVNPSKEEKAGPVRIAMAETEALVPEPVIVGANRTEDYIDLLKGKKVGVVANQTSVIFKEDEGQDDSFHEQDSRSKLEENGRSGDREMETGDGPGMPEHGSGDEVKIDGYSARPVTQDGRQGYGERKTKNEIIRTHYTHLVDSLLSLKVDIKKVFAPEHGFRGEADAGEKLKDGTDNRTGLPLISLYGKNRKPSAGQLQDLDVVLFDIQDVGVRFYTYIATLQLVMEACAENDVPIIVLDRPNPNGHYVDGPTMEAAHTGFLGMTQIPLVYGMTIGEYARMINEEGWLKDNKKADLTVIPLKNWNHCTDYNLPIRPSPNLPDDTAITLYPSLGLFEGTNINAGRGTEFQFQRYGASFLDSTQYSFTYVPMPNFGSKNPKEEGKKCFGKDLSQNPRMHEVTLQWVIDAYTNSLDKSKVFNTKGFTKHAGTAALQQQIEAGKTEKEIKETWQGDLEKFGKTRKKYLMYP</sequence>
<dbReference type="Gene3D" id="3.40.50.12170">
    <property type="entry name" value="Uncharacterised protein PF07075, DUF1343"/>
    <property type="match status" value="1"/>
</dbReference>
<dbReference type="InterPro" id="IPR048503">
    <property type="entry name" value="NamZ_C"/>
</dbReference>
<organism evidence="4 5">
    <name type="scientific">Pricia mediterranea</name>
    <dbReference type="NCBI Taxonomy" id="3076079"/>
    <lineage>
        <taxon>Bacteria</taxon>
        <taxon>Pseudomonadati</taxon>
        <taxon>Bacteroidota</taxon>
        <taxon>Flavobacteriia</taxon>
        <taxon>Flavobacteriales</taxon>
        <taxon>Flavobacteriaceae</taxon>
        <taxon>Pricia</taxon>
    </lineage>
</organism>
<feature type="region of interest" description="Disordered" evidence="1">
    <location>
        <begin position="80"/>
        <end position="128"/>
    </location>
</feature>
<dbReference type="PANTHER" id="PTHR42915">
    <property type="entry name" value="HYPOTHETICAL 460 KDA PROTEIN IN FEUA-SIGW INTERGENIC REGION [PRECURSOR]"/>
    <property type="match status" value="1"/>
</dbReference>
<dbReference type="InterPro" id="IPR008302">
    <property type="entry name" value="NamZ"/>
</dbReference>
<dbReference type="Pfam" id="PF20732">
    <property type="entry name" value="NamZ_C"/>
    <property type="match status" value="1"/>
</dbReference>
<protein>
    <submittedName>
        <fullName evidence="4">DUF1343 domain-containing protein</fullName>
    </submittedName>
</protein>
<feature type="domain" description="Peptidoglycan beta-N-acetylmuramidase NamZ N-terminal" evidence="2">
    <location>
        <begin position="152"/>
        <end position="341"/>
    </location>
</feature>
<accession>A0ABU3L2D5</accession>
<comment type="caution">
    <text evidence="4">The sequence shown here is derived from an EMBL/GenBank/DDBJ whole genome shotgun (WGS) entry which is preliminary data.</text>
</comment>
<evidence type="ECO:0000313" key="5">
    <source>
        <dbReference type="Proteomes" id="UP001250656"/>
    </source>
</evidence>
<evidence type="ECO:0000259" key="2">
    <source>
        <dbReference type="Pfam" id="PF07075"/>
    </source>
</evidence>
<dbReference type="Proteomes" id="UP001250656">
    <property type="component" value="Unassembled WGS sequence"/>
</dbReference>
<feature type="compositionally biased region" description="Basic and acidic residues" evidence="1">
    <location>
        <begin position="80"/>
        <end position="108"/>
    </location>
</feature>
<keyword evidence="5" id="KW-1185">Reference proteome</keyword>
<dbReference type="EMBL" id="JAVTTP010000001">
    <property type="protein sequence ID" value="MDT7827872.1"/>
    <property type="molecule type" value="Genomic_DNA"/>
</dbReference>
<evidence type="ECO:0000256" key="1">
    <source>
        <dbReference type="SAM" id="MobiDB-lite"/>
    </source>
</evidence>
<feature type="domain" description="Peptidoglycan beta-N-acetylmuramidase NamZ C-terminal" evidence="3">
    <location>
        <begin position="347"/>
        <end position="485"/>
    </location>
</feature>
<reference evidence="4 5" key="1">
    <citation type="submission" date="2023-09" db="EMBL/GenBank/DDBJ databases">
        <title>Novel taxa isolated from Blanes Bay.</title>
        <authorList>
            <person name="Rey-Velasco X."/>
            <person name="Lucena T."/>
        </authorList>
    </citation>
    <scope>NUCLEOTIDE SEQUENCE [LARGE SCALE GENOMIC DNA]</scope>
    <source>
        <strain evidence="4 5">S334</strain>
    </source>
</reference>
<dbReference type="PROSITE" id="PS51257">
    <property type="entry name" value="PROKAR_LIPOPROTEIN"/>
    <property type="match status" value="1"/>
</dbReference>
<evidence type="ECO:0000313" key="4">
    <source>
        <dbReference type="EMBL" id="MDT7827872.1"/>
    </source>
</evidence>
<name>A0ABU3L2D5_9FLAO</name>
<dbReference type="RefSeq" id="WP_314012988.1">
    <property type="nucleotide sequence ID" value="NZ_JAVTTP010000001.1"/>
</dbReference>
<dbReference type="Pfam" id="PF07075">
    <property type="entry name" value="NamZ_N"/>
    <property type="match status" value="1"/>
</dbReference>
<dbReference type="PANTHER" id="PTHR42915:SF1">
    <property type="entry name" value="PEPTIDOGLYCAN BETA-N-ACETYLMURAMIDASE NAMZ"/>
    <property type="match status" value="1"/>
</dbReference>
<evidence type="ECO:0000259" key="3">
    <source>
        <dbReference type="Pfam" id="PF20732"/>
    </source>
</evidence>
<dbReference type="InterPro" id="IPR048502">
    <property type="entry name" value="NamZ_N"/>
</dbReference>
<dbReference type="Gene3D" id="3.90.1150.140">
    <property type="match status" value="1"/>
</dbReference>